<dbReference type="VEuPathDB" id="FungiDB:RhiirFUN_009553"/>
<dbReference type="InterPro" id="IPR036388">
    <property type="entry name" value="WH-like_DNA-bd_sf"/>
</dbReference>
<gene>
    <name evidence="8" type="ORF">RhiirA4_468234</name>
</gene>
<accession>A0A2I1GXE2</accession>
<protein>
    <recommendedName>
        <fullName evidence="3">Vacuolar protein-sorting-associated protein 25</fullName>
    </recommendedName>
    <alternativeName>
        <fullName evidence="7">ESCRT-II complex subunit VPS25</fullName>
    </alternativeName>
</protein>
<evidence type="ECO:0000256" key="4">
    <source>
        <dbReference type="ARBA" id="ARBA00022448"/>
    </source>
</evidence>
<organism evidence="8 9">
    <name type="scientific">Rhizophagus irregularis</name>
    <dbReference type="NCBI Taxonomy" id="588596"/>
    <lineage>
        <taxon>Eukaryota</taxon>
        <taxon>Fungi</taxon>
        <taxon>Fungi incertae sedis</taxon>
        <taxon>Mucoromycota</taxon>
        <taxon>Glomeromycotina</taxon>
        <taxon>Glomeromycetes</taxon>
        <taxon>Glomerales</taxon>
        <taxon>Glomeraceae</taxon>
        <taxon>Rhizophagus</taxon>
    </lineage>
</organism>
<dbReference type="FunFam" id="1.10.10.10:FF:000141">
    <property type="entry name" value="vacuolar protein-sorting-associated protein 25"/>
    <property type="match status" value="1"/>
</dbReference>
<dbReference type="VEuPathDB" id="FungiDB:FUN_007215"/>
<keyword evidence="9" id="KW-1185">Reference proteome</keyword>
<dbReference type="EMBL" id="LLXI01000995">
    <property type="protein sequence ID" value="PKY51302.1"/>
    <property type="molecule type" value="Genomic_DNA"/>
</dbReference>
<sequence length="188" mass="21517">MENSENSFSFPSIHNFPPFYTLQPTQTTWQNQAALWSEIILSYHRHHKLYRLDLSESLNSDLFNLNSQGIRRKLKLDTLQAIIDTMVYRGTAEWDPPSKKDSAIIYWRKPEDWANLINNWVLETGMSNSIVTVYEIAHGDSAEGFEFHGLDQTILMKALDILVKKGVAQIFQGTSTDDMGVKFFGVNG</sequence>
<evidence type="ECO:0000313" key="8">
    <source>
        <dbReference type="EMBL" id="PKY51302.1"/>
    </source>
</evidence>
<dbReference type="Pfam" id="PF05871">
    <property type="entry name" value="ESCRT-II"/>
    <property type="match status" value="1"/>
</dbReference>
<dbReference type="GO" id="GO:0042803">
    <property type="term" value="F:protein homodimerization activity"/>
    <property type="evidence" value="ECO:0007669"/>
    <property type="project" value="TreeGrafter"/>
</dbReference>
<evidence type="ECO:0000256" key="3">
    <source>
        <dbReference type="ARBA" id="ARBA00017934"/>
    </source>
</evidence>
<keyword evidence="4" id="KW-0813">Transport</keyword>
<dbReference type="GO" id="GO:0005198">
    <property type="term" value="F:structural molecule activity"/>
    <property type="evidence" value="ECO:0007669"/>
    <property type="project" value="TreeGrafter"/>
</dbReference>
<comment type="subcellular location">
    <subcellularLocation>
        <location evidence="1">Cytoplasm</location>
    </subcellularLocation>
</comment>
<dbReference type="AlphaFoldDB" id="A0A2I1GXE2"/>
<comment type="caution">
    <text evidence="8">The sequence shown here is derived from an EMBL/GenBank/DDBJ whole genome shotgun (WGS) entry which is preliminary data.</text>
</comment>
<dbReference type="VEuPathDB" id="FungiDB:RhiirA1_517312"/>
<keyword evidence="6" id="KW-0653">Protein transport</keyword>
<evidence type="ECO:0000256" key="5">
    <source>
        <dbReference type="ARBA" id="ARBA00022490"/>
    </source>
</evidence>
<proteinExistence type="inferred from homology"/>
<dbReference type="InterPro" id="IPR008570">
    <property type="entry name" value="ESCRT-II_cplx_Vps25-sub"/>
</dbReference>
<keyword evidence="5" id="KW-0963">Cytoplasm</keyword>
<dbReference type="FunFam" id="1.10.10.570:FF:000003">
    <property type="entry name" value="Vacuolar protein-sorting-associated protein 25"/>
    <property type="match status" value="1"/>
</dbReference>
<dbReference type="GO" id="GO:0000814">
    <property type="term" value="C:ESCRT II complex"/>
    <property type="evidence" value="ECO:0007669"/>
    <property type="project" value="InterPro"/>
</dbReference>
<reference evidence="8 9" key="1">
    <citation type="submission" date="2015-10" db="EMBL/GenBank/DDBJ databases">
        <title>Genome analyses suggest a sexual origin of heterokaryosis in a supposedly ancient asexual fungus.</title>
        <authorList>
            <person name="Ropars J."/>
            <person name="Sedzielewska K."/>
            <person name="Noel J."/>
            <person name="Charron P."/>
            <person name="Farinelli L."/>
            <person name="Marton T."/>
            <person name="Kruger M."/>
            <person name="Pelin A."/>
            <person name="Brachmann A."/>
            <person name="Corradi N."/>
        </authorList>
    </citation>
    <scope>NUCLEOTIDE SEQUENCE [LARGE SCALE GENOMIC DNA]</scope>
    <source>
        <strain evidence="8 9">A4</strain>
    </source>
</reference>
<comment type="similarity">
    <text evidence="2">Belongs to the VPS25 family.</text>
</comment>
<dbReference type="InterPro" id="IPR014041">
    <property type="entry name" value="ESCRT-II_cplx_Vps25-sub_N"/>
</dbReference>
<dbReference type="GO" id="GO:0016236">
    <property type="term" value="P:macroautophagy"/>
    <property type="evidence" value="ECO:0007669"/>
    <property type="project" value="UniProtKB-ARBA"/>
</dbReference>
<name>A0A2I1GXE2_9GLOM</name>
<dbReference type="SUPFAM" id="SSF46785">
    <property type="entry name" value="Winged helix' DNA-binding domain"/>
    <property type="match status" value="2"/>
</dbReference>
<evidence type="ECO:0000256" key="7">
    <source>
        <dbReference type="ARBA" id="ARBA00030094"/>
    </source>
</evidence>
<evidence type="ECO:0000256" key="6">
    <source>
        <dbReference type="ARBA" id="ARBA00022927"/>
    </source>
</evidence>
<evidence type="ECO:0000313" key="9">
    <source>
        <dbReference type="Proteomes" id="UP000234323"/>
    </source>
</evidence>
<dbReference type="Proteomes" id="UP000234323">
    <property type="component" value="Unassembled WGS sequence"/>
</dbReference>
<dbReference type="GO" id="GO:0043328">
    <property type="term" value="P:protein transport to vacuole involved in ubiquitin-dependent protein catabolic process via the multivesicular body sorting pathway"/>
    <property type="evidence" value="ECO:0007669"/>
    <property type="project" value="TreeGrafter"/>
</dbReference>
<evidence type="ECO:0000256" key="2">
    <source>
        <dbReference type="ARBA" id="ARBA00009674"/>
    </source>
</evidence>
<dbReference type="InterPro" id="IPR036390">
    <property type="entry name" value="WH_DNA-bd_sf"/>
</dbReference>
<dbReference type="Gene3D" id="1.10.10.570">
    <property type="entry name" value="Winged helix' DNA-binding domain. Chain C. Domain 1"/>
    <property type="match status" value="1"/>
</dbReference>
<dbReference type="PANTHER" id="PTHR13149:SF0">
    <property type="entry name" value="VACUOLAR PROTEIN-SORTING-ASSOCIATED PROTEIN 25"/>
    <property type="match status" value="1"/>
</dbReference>
<dbReference type="PANTHER" id="PTHR13149">
    <property type="entry name" value="VACUOLAR PROTEIN SORTING-ASSOCIATED PROTEIN VPS25"/>
    <property type="match status" value="1"/>
</dbReference>
<evidence type="ECO:0000256" key="1">
    <source>
        <dbReference type="ARBA" id="ARBA00004496"/>
    </source>
</evidence>
<dbReference type="Gene3D" id="1.10.10.10">
    <property type="entry name" value="Winged helix-like DNA-binding domain superfamily/Winged helix DNA-binding domain"/>
    <property type="match status" value="1"/>
</dbReference>